<evidence type="ECO:0000313" key="6">
    <source>
        <dbReference type="Proteomes" id="UP000708208"/>
    </source>
</evidence>
<comment type="catalytic activity">
    <reaction evidence="2">
        <text>L-tyrosyl-[protein] + ATP = O-phospho-L-tyrosyl-[protein] + ADP + H(+)</text>
        <dbReference type="Rhea" id="RHEA:10596"/>
        <dbReference type="Rhea" id="RHEA-COMP:10136"/>
        <dbReference type="Rhea" id="RHEA-COMP:20101"/>
        <dbReference type="ChEBI" id="CHEBI:15378"/>
        <dbReference type="ChEBI" id="CHEBI:30616"/>
        <dbReference type="ChEBI" id="CHEBI:46858"/>
        <dbReference type="ChEBI" id="CHEBI:61978"/>
        <dbReference type="ChEBI" id="CHEBI:456216"/>
        <dbReference type="EC" id="2.7.10.1"/>
    </reaction>
</comment>
<comment type="caution">
    <text evidence="5">The sequence shown here is derived from an EMBL/GenBank/DDBJ whole genome shotgun (WGS) entry which is preliminary data.</text>
</comment>
<keyword evidence="3" id="KW-0547">Nucleotide-binding</keyword>
<evidence type="ECO:0000259" key="4">
    <source>
        <dbReference type="PROSITE" id="PS50011"/>
    </source>
</evidence>
<dbReference type="InterPro" id="IPR017441">
    <property type="entry name" value="Protein_kinase_ATP_BS"/>
</dbReference>
<dbReference type="Pfam" id="PF11901">
    <property type="entry name" value="DM9"/>
    <property type="match status" value="1"/>
</dbReference>
<gene>
    <name evidence="5" type="ORF">AFUS01_LOCUS46214</name>
</gene>
<evidence type="ECO:0000256" key="2">
    <source>
        <dbReference type="ARBA" id="ARBA00051243"/>
    </source>
</evidence>
<organism evidence="5 6">
    <name type="scientific">Allacma fusca</name>
    <dbReference type="NCBI Taxonomy" id="39272"/>
    <lineage>
        <taxon>Eukaryota</taxon>
        <taxon>Metazoa</taxon>
        <taxon>Ecdysozoa</taxon>
        <taxon>Arthropoda</taxon>
        <taxon>Hexapoda</taxon>
        <taxon>Collembola</taxon>
        <taxon>Symphypleona</taxon>
        <taxon>Sminthuridae</taxon>
        <taxon>Allacma</taxon>
    </lineage>
</organism>
<name>A0A8J2PMZ9_9HEXA</name>
<feature type="binding site" evidence="3">
    <location>
        <position position="455"/>
    </location>
    <ligand>
        <name>ATP</name>
        <dbReference type="ChEBI" id="CHEBI:30616"/>
    </ligand>
</feature>
<evidence type="ECO:0000256" key="3">
    <source>
        <dbReference type="PROSITE-ProRule" id="PRU10141"/>
    </source>
</evidence>
<dbReference type="InterPro" id="IPR001245">
    <property type="entry name" value="Ser-Thr/Tyr_kinase_cat_dom"/>
</dbReference>
<dbReference type="PANTHER" id="PTHR24416:SF611">
    <property type="entry name" value="TYROSINE-PROTEIN KINASE TRANSMEMBRANE RECEPTOR ROR"/>
    <property type="match status" value="1"/>
</dbReference>
<dbReference type="GO" id="GO:0005886">
    <property type="term" value="C:plasma membrane"/>
    <property type="evidence" value="ECO:0007669"/>
    <property type="project" value="TreeGrafter"/>
</dbReference>
<protein>
    <recommendedName>
        <fullName evidence="4">Protein kinase domain-containing protein</fullName>
    </recommendedName>
</protein>
<dbReference type="PROSITE" id="PS00107">
    <property type="entry name" value="PROTEIN_KINASE_ATP"/>
    <property type="match status" value="1"/>
</dbReference>
<dbReference type="Pfam" id="PF07714">
    <property type="entry name" value="PK_Tyr_Ser-Thr"/>
    <property type="match status" value="1"/>
</dbReference>
<evidence type="ECO:0000256" key="1">
    <source>
        <dbReference type="ARBA" id="ARBA00004167"/>
    </source>
</evidence>
<dbReference type="PROSITE" id="PS50011">
    <property type="entry name" value="PROTEIN_KINASE_DOM"/>
    <property type="match status" value="1"/>
</dbReference>
<dbReference type="GO" id="GO:0004714">
    <property type="term" value="F:transmembrane receptor protein tyrosine kinase activity"/>
    <property type="evidence" value="ECO:0007669"/>
    <property type="project" value="UniProtKB-EC"/>
</dbReference>
<dbReference type="SMART" id="SM00696">
    <property type="entry name" value="DM9"/>
    <property type="match status" value="1"/>
</dbReference>
<dbReference type="PROSITE" id="PS00109">
    <property type="entry name" value="PROTEIN_KINASE_TYR"/>
    <property type="match status" value="1"/>
</dbReference>
<sequence length="609" mass="68953">MLLSAFVRETFLVYWTSNGLWSDTFDAYAALKVGFDPDAGWTYICRYATSHGKWAIGVSSGSDCWLPFLRTTYRRGYQILISHPNIFYGWLPRKNGSIADGAVEGGHTESGEITFLCRAFMRDCTKNQTILLPGIFVPSQGTCNVLSFDLNMDMMSYEILVAGCSCGDHADDARMGLRQTGQPVFQSKYSCYSKPGSTYYMYFTNPRLNIISANLYYGGEKDGKKSIHCDPEEPYQSLEVEMQVGKCESVLDCDLKFSPMPPLIGFPNDSEEKDVEIFTRYNKTTGVKSAHRHGLDDEIYFLSKGLPNSSIVKIEHETQQIYTCTISTFVLLPAVYFEITYYDGQGPSKLVQIAENSLDVSTTEVLPYQEMLSRKYNNSKEIIRNLTEEEIDDFHNGTKTIEPNNEGEFPIENLAFNGCMVIKSSDVKIESEVLGKGQYGIVYKGMYENQLVAVKSLAKIRERTCFAVIEWCPHGDLNGYLRQYMESSSNITPDGVAKSTQMIEMGSRNDSNSVLRSSVLNSFCMQIAKGMEFLSQKKVIHGDLATRNVLVCDNKIIKITDFGLSRKLYNCKSYTKTKQAPLPWRWMALESLRYFQFSTQSDVWSFECF</sequence>
<feature type="domain" description="Protein kinase" evidence="4">
    <location>
        <begin position="428"/>
        <end position="609"/>
    </location>
</feature>
<comment type="subcellular location">
    <subcellularLocation>
        <location evidence="1">Membrane</location>
        <topology evidence="1">Single-pass membrane protein</topology>
    </subcellularLocation>
</comment>
<dbReference type="InterPro" id="IPR008266">
    <property type="entry name" value="Tyr_kinase_AS"/>
</dbReference>
<dbReference type="InterPro" id="IPR006616">
    <property type="entry name" value="DM9_repeat"/>
</dbReference>
<dbReference type="GO" id="GO:0043235">
    <property type="term" value="C:receptor complex"/>
    <property type="evidence" value="ECO:0007669"/>
    <property type="project" value="TreeGrafter"/>
</dbReference>
<dbReference type="GO" id="GO:0005524">
    <property type="term" value="F:ATP binding"/>
    <property type="evidence" value="ECO:0007669"/>
    <property type="project" value="UniProtKB-UniRule"/>
</dbReference>
<dbReference type="AlphaFoldDB" id="A0A8J2PMZ9"/>
<dbReference type="InterPro" id="IPR050122">
    <property type="entry name" value="RTK"/>
</dbReference>
<dbReference type="Proteomes" id="UP000708208">
    <property type="component" value="Unassembled WGS sequence"/>
</dbReference>
<accession>A0A8J2PMZ9</accession>
<dbReference type="OrthoDB" id="546826at2759"/>
<dbReference type="EMBL" id="CAJVCH010571262">
    <property type="protein sequence ID" value="CAG7837043.1"/>
    <property type="molecule type" value="Genomic_DNA"/>
</dbReference>
<evidence type="ECO:0000313" key="5">
    <source>
        <dbReference type="EMBL" id="CAG7837043.1"/>
    </source>
</evidence>
<reference evidence="5" key="1">
    <citation type="submission" date="2021-06" db="EMBL/GenBank/DDBJ databases">
        <authorList>
            <person name="Hodson N. C."/>
            <person name="Mongue J. A."/>
            <person name="Jaron S. K."/>
        </authorList>
    </citation>
    <scope>NUCLEOTIDE SEQUENCE</scope>
</reference>
<keyword evidence="6" id="KW-1185">Reference proteome</keyword>
<proteinExistence type="predicted"/>
<keyword evidence="3" id="KW-0067">ATP-binding</keyword>
<dbReference type="InterPro" id="IPR000719">
    <property type="entry name" value="Prot_kinase_dom"/>
</dbReference>
<dbReference type="PANTHER" id="PTHR24416">
    <property type="entry name" value="TYROSINE-PROTEIN KINASE RECEPTOR"/>
    <property type="match status" value="1"/>
</dbReference>
<dbReference type="GO" id="GO:0007169">
    <property type="term" value="P:cell surface receptor protein tyrosine kinase signaling pathway"/>
    <property type="evidence" value="ECO:0007669"/>
    <property type="project" value="TreeGrafter"/>
</dbReference>